<sequence length="154" mass="17580">YISSKAAAPNVSSKHYQCNILEEDQLTDLTEAGDKIHPDFHLWMICNISACGSLPGILRRCMTKLVIETPSMLQNTLRRSYSQAQIKLGDTIKAERLVLLAALHSILLHRQHYRSWVQAHPYHWTQADLFAALDIQVKLQTTWDDSESLLELLI</sequence>
<keyword evidence="2" id="KW-1185">Reference proteome</keyword>
<accession>A0A401QBI9</accession>
<name>A0A401QBI9_SCYTO</name>
<protein>
    <submittedName>
        <fullName evidence="1">Uncharacterized protein</fullName>
    </submittedName>
</protein>
<dbReference type="GO" id="GO:0051959">
    <property type="term" value="F:dynein light intermediate chain binding"/>
    <property type="evidence" value="ECO:0007669"/>
    <property type="project" value="InterPro"/>
</dbReference>
<dbReference type="PANTHER" id="PTHR45703:SF36">
    <property type="entry name" value="DYNEIN HEAVY CHAIN, CYTOPLASMIC"/>
    <property type="match status" value="1"/>
</dbReference>
<dbReference type="GO" id="GO:0007018">
    <property type="term" value="P:microtubule-based movement"/>
    <property type="evidence" value="ECO:0007669"/>
    <property type="project" value="InterPro"/>
</dbReference>
<gene>
    <name evidence="1" type="ORF">scyTo_0021696</name>
</gene>
<dbReference type="EMBL" id="BFAA01019756">
    <property type="protein sequence ID" value="GCB82712.1"/>
    <property type="molecule type" value="Genomic_DNA"/>
</dbReference>
<dbReference type="GO" id="GO:0045505">
    <property type="term" value="F:dynein intermediate chain binding"/>
    <property type="evidence" value="ECO:0007669"/>
    <property type="project" value="InterPro"/>
</dbReference>
<dbReference type="InterPro" id="IPR026983">
    <property type="entry name" value="DHC"/>
</dbReference>
<evidence type="ECO:0000313" key="1">
    <source>
        <dbReference type="EMBL" id="GCB82712.1"/>
    </source>
</evidence>
<organism evidence="1 2">
    <name type="scientific">Scyliorhinus torazame</name>
    <name type="common">Cloudy catshark</name>
    <name type="synonym">Catulus torazame</name>
    <dbReference type="NCBI Taxonomy" id="75743"/>
    <lineage>
        <taxon>Eukaryota</taxon>
        <taxon>Metazoa</taxon>
        <taxon>Chordata</taxon>
        <taxon>Craniata</taxon>
        <taxon>Vertebrata</taxon>
        <taxon>Chondrichthyes</taxon>
        <taxon>Elasmobranchii</taxon>
        <taxon>Galeomorphii</taxon>
        <taxon>Galeoidea</taxon>
        <taxon>Carcharhiniformes</taxon>
        <taxon>Scyliorhinidae</taxon>
        <taxon>Scyliorhinus</taxon>
    </lineage>
</organism>
<dbReference type="InterPro" id="IPR042219">
    <property type="entry name" value="AAA_lid_11_sf"/>
</dbReference>
<dbReference type="OrthoDB" id="5986589at2759"/>
<feature type="non-terminal residue" evidence="1">
    <location>
        <position position="154"/>
    </location>
</feature>
<dbReference type="Gene3D" id="1.10.8.720">
    <property type="entry name" value="Region D6 of dynein motor"/>
    <property type="match status" value="1"/>
</dbReference>
<dbReference type="AlphaFoldDB" id="A0A401QBI9"/>
<evidence type="ECO:0000313" key="2">
    <source>
        <dbReference type="Proteomes" id="UP000288216"/>
    </source>
</evidence>
<comment type="caution">
    <text evidence="1">The sequence shown here is derived from an EMBL/GenBank/DDBJ whole genome shotgun (WGS) entry which is preliminary data.</text>
</comment>
<reference evidence="1 2" key="1">
    <citation type="journal article" date="2018" name="Nat. Ecol. Evol.">
        <title>Shark genomes provide insights into elasmobranch evolution and the origin of vertebrates.</title>
        <authorList>
            <person name="Hara Y"/>
            <person name="Yamaguchi K"/>
            <person name="Onimaru K"/>
            <person name="Kadota M"/>
            <person name="Koyanagi M"/>
            <person name="Keeley SD"/>
            <person name="Tatsumi K"/>
            <person name="Tanaka K"/>
            <person name="Motone F"/>
            <person name="Kageyama Y"/>
            <person name="Nozu R"/>
            <person name="Adachi N"/>
            <person name="Nishimura O"/>
            <person name="Nakagawa R"/>
            <person name="Tanegashima C"/>
            <person name="Kiyatake I"/>
            <person name="Matsumoto R"/>
            <person name="Murakumo K"/>
            <person name="Nishida K"/>
            <person name="Terakita A"/>
            <person name="Kuratani S"/>
            <person name="Sato K"/>
            <person name="Hyodo S Kuraku.S."/>
        </authorList>
    </citation>
    <scope>NUCLEOTIDE SEQUENCE [LARGE SCALE GENOMIC DNA]</scope>
</reference>
<dbReference type="PANTHER" id="PTHR45703">
    <property type="entry name" value="DYNEIN HEAVY CHAIN"/>
    <property type="match status" value="1"/>
</dbReference>
<dbReference type="GO" id="GO:0030286">
    <property type="term" value="C:dynein complex"/>
    <property type="evidence" value="ECO:0007669"/>
    <property type="project" value="InterPro"/>
</dbReference>
<feature type="non-terminal residue" evidence="1">
    <location>
        <position position="1"/>
    </location>
</feature>
<dbReference type="STRING" id="75743.A0A401QBI9"/>
<dbReference type="Proteomes" id="UP000288216">
    <property type="component" value="Unassembled WGS sequence"/>
</dbReference>
<proteinExistence type="predicted"/>